<protein>
    <submittedName>
        <fullName evidence="6">Acetylornithine deacetylase</fullName>
    </submittedName>
</protein>
<dbReference type="InterPro" id="IPR036264">
    <property type="entry name" value="Bact_exopeptidase_dim_dom"/>
</dbReference>
<dbReference type="KEGG" id="dmp:FAK_39110"/>
<evidence type="ECO:0000256" key="1">
    <source>
        <dbReference type="ARBA" id="ARBA00001947"/>
    </source>
</evidence>
<dbReference type="Pfam" id="PF01546">
    <property type="entry name" value="Peptidase_M20"/>
    <property type="match status" value="1"/>
</dbReference>
<dbReference type="PANTHER" id="PTHR43808">
    <property type="entry name" value="ACETYLORNITHINE DEACETYLASE"/>
    <property type="match status" value="1"/>
</dbReference>
<dbReference type="InterPro" id="IPR002933">
    <property type="entry name" value="Peptidase_M20"/>
</dbReference>
<dbReference type="SUPFAM" id="SSF53187">
    <property type="entry name" value="Zn-dependent exopeptidases"/>
    <property type="match status" value="1"/>
</dbReference>
<evidence type="ECO:0000313" key="7">
    <source>
        <dbReference type="Proteomes" id="UP001366166"/>
    </source>
</evidence>
<name>A0AAU9EJE0_9BACT</name>
<accession>A0AAU9EJE0</accession>
<keyword evidence="3" id="KW-0378">Hydrolase</keyword>
<dbReference type="Pfam" id="PF07687">
    <property type="entry name" value="M20_dimer"/>
    <property type="match status" value="1"/>
</dbReference>
<evidence type="ECO:0000256" key="2">
    <source>
        <dbReference type="ARBA" id="ARBA00022723"/>
    </source>
</evidence>
<keyword evidence="2" id="KW-0479">Metal-binding</keyword>
<dbReference type="InterPro" id="IPR001261">
    <property type="entry name" value="ArgE/DapE_CS"/>
</dbReference>
<keyword evidence="4" id="KW-0862">Zinc</keyword>
<evidence type="ECO:0000256" key="4">
    <source>
        <dbReference type="ARBA" id="ARBA00022833"/>
    </source>
</evidence>
<feature type="domain" description="Peptidase M20 dimerisation" evidence="5">
    <location>
        <begin position="154"/>
        <end position="253"/>
    </location>
</feature>
<dbReference type="EMBL" id="AP028679">
    <property type="protein sequence ID" value="BEQ16845.1"/>
    <property type="molecule type" value="Genomic_DNA"/>
</dbReference>
<dbReference type="Proteomes" id="UP001366166">
    <property type="component" value="Chromosome"/>
</dbReference>
<dbReference type="AlphaFoldDB" id="A0AAU9EJE0"/>
<evidence type="ECO:0000259" key="5">
    <source>
        <dbReference type="Pfam" id="PF07687"/>
    </source>
</evidence>
<dbReference type="Gene3D" id="3.30.70.360">
    <property type="match status" value="1"/>
</dbReference>
<dbReference type="PROSITE" id="PS00759">
    <property type="entry name" value="ARGE_DAPE_CPG2_2"/>
    <property type="match status" value="1"/>
</dbReference>
<dbReference type="GO" id="GO:0016787">
    <property type="term" value="F:hydrolase activity"/>
    <property type="evidence" value="ECO:0007669"/>
    <property type="project" value="UniProtKB-KW"/>
</dbReference>
<reference evidence="7" key="1">
    <citation type="journal article" date="2023" name="Arch. Microbiol.">
        <title>Desulfoferula mesophilus gen. nov. sp. nov., a mesophilic sulfate-reducing bacterium isolated from a brackish lake sediment.</title>
        <authorList>
            <person name="Watanabe T."/>
            <person name="Yabe T."/>
            <person name="Tsuji J.M."/>
            <person name="Fukui M."/>
        </authorList>
    </citation>
    <scope>NUCLEOTIDE SEQUENCE [LARGE SCALE GENOMIC DNA]</scope>
    <source>
        <strain evidence="7">12FAK</strain>
    </source>
</reference>
<evidence type="ECO:0000313" key="6">
    <source>
        <dbReference type="EMBL" id="BEQ16845.1"/>
    </source>
</evidence>
<dbReference type="InterPro" id="IPR011650">
    <property type="entry name" value="Peptidase_M20_dimer"/>
</dbReference>
<dbReference type="Gene3D" id="3.40.630.10">
    <property type="entry name" value="Zn peptidases"/>
    <property type="match status" value="1"/>
</dbReference>
<dbReference type="SUPFAM" id="SSF55031">
    <property type="entry name" value="Bacterial exopeptidase dimerisation domain"/>
    <property type="match status" value="1"/>
</dbReference>
<comment type="cofactor">
    <cofactor evidence="1">
        <name>Zn(2+)</name>
        <dbReference type="ChEBI" id="CHEBI:29105"/>
    </cofactor>
</comment>
<gene>
    <name evidence="6" type="ORF">FAK_39110</name>
</gene>
<dbReference type="InterPro" id="IPR050072">
    <property type="entry name" value="Peptidase_M20A"/>
</dbReference>
<proteinExistence type="predicted"/>
<sequence>MAAMLDIYSPSGKEEDLCGYLQGWLKRRGLPVVRQEVDEERGNLVVALGGEEAELALIGHLDTVSAHELEDFGYSQEGDRVWGLGSADMKGGCAAMIEAVVSLWEQGVRELPLTLALVVGEEEAGDGAEALVGEYRFPWAVVGEPTRLEPCLHNYGYMELKLVTRGERRHASLAGGGRKAVEDMLRLLLTLTAHLQNRRPEVIYNIRDLFSSGGGFVVPEECEAWLDLHLPPNSPAGEVAVEIEELVAAEKNSDDGLNLRLDFETVQAGYELPPRGPVVEALQKAVSQMGRPWLPGAFRSHSDANQLWAAGVKPIILGPGSLEAAHRPQEWVSFSQVATASELYYRLALALSQGQAS</sequence>
<evidence type="ECO:0000256" key="3">
    <source>
        <dbReference type="ARBA" id="ARBA00022801"/>
    </source>
</evidence>
<dbReference type="GO" id="GO:0046872">
    <property type="term" value="F:metal ion binding"/>
    <property type="evidence" value="ECO:0007669"/>
    <property type="project" value="UniProtKB-KW"/>
</dbReference>
<organism evidence="6 7">
    <name type="scientific">Desulfoferula mesophila</name>
    <dbReference type="NCBI Taxonomy" id="3058419"/>
    <lineage>
        <taxon>Bacteria</taxon>
        <taxon>Pseudomonadati</taxon>
        <taxon>Thermodesulfobacteriota</taxon>
        <taxon>Desulfarculia</taxon>
        <taxon>Desulfarculales</taxon>
        <taxon>Desulfarculaceae</taxon>
        <taxon>Desulfoferula</taxon>
    </lineage>
</organism>
<keyword evidence="7" id="KW-1185">Reference proteome</keyword>